<name>A0A9P4U8S8_9PLEO</name>
<reference evidence="1" key="1">
    <citation type="journal article" date="2020" name="Stud. Mycol.">
        <title>101 Dothideomycetes genomes: a test case for predicting lifestyles and emergence of pathogens.</title>
        <authorList>
            <person name="Haridas S."/>
            <person name="Albert R."/>
            <person name="Binder M."/>
            <person name="Bloem J."/>
            <person name="Labutti K."/>
            <person name="Salamov A."/>
            <person name="Andreopoulos B."/>
            <person name="Baker S."/>
            <person name="Barry K."/>
            <person name="Bills G."/>
            <person name="Bluhm B."/>
            <person name="Cannon C."/>
            <person name="Castanera R."/>
            <person name="Culley D."/>
            <person name="Daum C."/>
            <person name="Ezra D."/>
            <person name="Gonzalez J."/>
            <person name="Henrissat B."/>
            <person name="Kuo A."/>
            <person name="Liang C."/>
            <person name="Lipzen A."/>
            <person name="Lutzoni F."/>
            <person name="Magnuson J."/>
            <person name="Mondo S."/>
            <person name="Nolan M."/>
            <person name="Ohm R."/>
            <person name="Pangilinan J."/>
            <person name="Park H.-J."/>
            <person name="Ramirez L."/>
            <person name="Alfaro M."/>
            <person name="Sun H."/>
            <person name="Tritt A."/>
            <person name="Yoshinaga Y."/>
            <person name="Zwiers L.-H."/>
            <person name="Turgeon B."/>
            <person name="Goodwin S."/>
            <person name="Spatafora J."/>
            <person name="Crous P."/>
            <person name="Grigoriev I."/>
        </authorList>
    </citation>
    <scope>NUCLEOTIDE SEQUENCE</scope>
    <source>
        <strain evidence="1">CBS 690.94</strain>
    </source>
</reference>
<dbReference type="EMBL" id="MU001506">
    <property type="protein sequence ID" value="KAF2441216.1"/>
    <property type="molecule type" value="Genomic_DNA"/>
</dbReference>
<sequence length="155" mass="17575">MVVSHPTYITNKHTDLVDRPGRNRNTPLFGTAALAAIRLSTSIQGIAPDAITRDVDIVRPRKFNCAARGQYSRTKTHFPIKNKRRLSLGVVLALQHQFTMQVGLIVDFSNISQTKITATKPFFAYMSLVFRIFGRRRYNASSESMETFTDPKRND</sequence>
<evidence type="ECO:0000313" key="2">
    <source>
        <dbReference type="Proteomes" id="UP000799764"/>
    </source>
</evidence>
<protein>
    <submittedName>
        <fullName evidence="1">Uncharacterized protein</fullName>
    </submittedName>
</protein>
<evidence type="ECO:0000313" key="1">
    <source>
        <dbReference type="EMBL" id="KAF2441216.1"/>
    </source>
</evidence>
<accession>A0A9P4U8S8</accession>
<gene>
    <name evidence="1" type="ORF">P171DRAFT_92066</name>
</gene>
<dbReference type="AlphaFoldDB" id="A0A9P4U8S8"/>
<keyword evidence="2" id="KW-1185">Reference proteome</keyword>
<proteinExistence type="predicted"/>
<organism evidence="1 2">
    <name type="scientific">Karstenula rhodostoma CBS 690.94</name>
    <dbReference type="NCBI Taxonomy" id="1392251"/>
    <lineage>
        <taxon>Eukaryota</taxon>
        <taxon>Fungi</taxon>
        <taxon>Dikarya</taxon>
        <taxon>Ascomycota</taxon>
        <taxon>Pezizomycotina</taxon>
        <taxon>Dothideomycetes</taxon>
        <taxon>Pleosporomycetidae</taxon>
        <taxon>Pleosporales</taxon>
        <taxon>Massarineae</taxon>
        <taxon>Didymosphaeriaceae</taxon>
        <taxon>Karstenula</taxon>
    </lineage>
</organism>
<comment type="caution">
    <text evidence="1">The sequence shown here is derived from an EMBL/GenBank/DDBJ whole genome shotgun (WGS) entry which is preliminary data.</text>
</comment>
<dbReference type="Proteomes" id="UP000799764">
    <property type="component" value="Unassembled WGS sequence"/>
</dbReference>